<sequence length="379" mass="41892">MSVINRMLRDLDQRQQQNSRHTYTPAAVAPQPIHWAWIVGILVVSLAVIVGVLNLWWMYNSHPVSTEVESAPIVQTNPAELRQAIAKTEELVAETIEKDATQQSESTVEKATADTNKSKAIVDVAALPKAQDSVQVKVQPKQPAVNPEPITVQTSTEPEPTPEPTPKVTKKQPATSSSNSFSVERVQLSPQQLADTNLSKAREALQKGEQARGQELLEKALVVKPDHVQVRSELAAYWYGRGLTSRATTLLQQGLDLKPQQTEWQLLLARIYERIGRIEQAYNVLSVIPMQAPETPELLQLRASSATQLGYFSEAAADYTALAVQTGEGRWWLAAAVAHEDASNIEAAVRSYRQAVQQPDLGQDARLYIEQRLAVLEGF</sequence>
<dbReference type="InterPro" id="IPR011990">
    <property type="entry name" value="TPR-like_helical_dom_sf"/>
</dbReference>
<keyword evidence="4" id="KW-1185">Reference proteome</keyword>
<keyword evidence="2" id="KW-1133">Transmembrane helix</keyword>
<keyword evidence="2" id="KW-0472">Membrane</keyword>
<feature type="compositionally biased region" description="Low complexity" evidence="1">
    <location>
        <begin position="134"/>
        <end position="143"/>
    </location>
</feature>
<feature type="transmembrane region" description="Helical" evidence="2">
    <location>
        <begin position="35"/>
        <end position="59"/>
    </location>
</feature>
<dbReference type="AlphaFoldDB" id="A0AA92ETP6"/>
<feature type="region of interest" description="Disordered" evidence="1">
    <location>
        <begin position="132"/>
        <end position="189"/>
    </location>
</feature>
<name>A0AA92ETP6_9GAMM</name>
<keyword evidence="2" id="KW-0812">Transmembrane</keyword>
<organism evidence="3 4">
    <name type="scientific">Pseudidiomarina andamanensis</name>
    <dbReference type="NCBI Taxonomy" id="1940690"/>
    <lineage>
        <taxon>Bacteria</taxon>
        <taxon>Pseudomonadati</taxon>
        <taxon>Pseudomonadota</taxon>
        <taxon>Gammaproteobacteria</taxon>
        <taxon>Alteromonadales</taxon>
        <taxon>Idiomarinaceae</taxon>
        <taxon>Pseudidiomarina</taxon>
    </lineage>
</organism>
<dbReference type="Pfam" id="PF14559">
    <property type="entry name" value="TPR_19"/>
    <property type="match status" value="1"/>
</dbReference>
<dbReference type="RefSeq" id="WP_156268506.1">
    <property type="nucleotide sequence ID" value="NZ_CP032551.1"/>
</dbReference>
<evidence type="ECO:0000256" key="2">
    <source>
        <dbReference type="SAM" id="Phobius"/>
    </source>
</evidence>
<dbReference type="Proteomes" id="UP000427820">
    <property type="component" value="Chromosome"/>
</dbReference>
<evidence type="ECO:0000256" key="1">
    <source>
        <dbReference type="SAM" id="MobiDB-lite"/>
    </source>
</evidence>
<feature type="compositionally biased region" description="Polar residues" evidence="1">
    <location>
        <begin position="174"/>
        <end position="189"/>
    </location>
</feature>
<dbReference type="KEGG" id="panm:D3795_10380"/>
<accession>A0AA92ETP6</accession>
<evidence type="ECO:0000313" key="3">
    <source>
        <dbReference type="EMBL" id="QGT96537.1"/>
    </source>
</evidence>
<evidence type="ECO:0008006" key="5">
    <source>
        <dbReference type="Google" id="ProtNLM"/>
    </source>
</evidence>
<gene>
    <name evidence="3" type="ORF">D3795_10380</name>
</gene>
<evidence type="ECO:0000313" key="4">
    <source>
        <dbReference type="Proteomes" id="UP000427820"/>
    </source>
</evidence>
<proteinExistence type="predicted"/>
<protein>
    <recommendedName>
        <fullName evidence="5">Tetratricopeptide repeat protein</fullName>
    </recommendedName>
</protein>
<dbReference type="Gene3D" id="1.25.40.10">
    <property type="entry name" value="Tetratricopeptide repeat domain"/>
    <property type="match status" value="1"/>
</dbReference>
<dbReference type="EMBL" id="CP032551">
    <property type="protein sequence ID" value="QGT96537.1"/>
    <property type="molecule type" value="Genomic_DNA"/>
</dbReference>
<reference evidence="3 4" key="1">
    <citation type="submission" date="2018-09" db="EMBL/GenBank/DDBJ databases">
        <title>Whole genome sequencing of Idiomarina andamanensis W-5T (LMG 29773T= JCM 31645T).</title>
        <authorList>
            <person name="Das S.K."/>
        </authorList>
    </citation>
    <scope>NUCLEOTIDE SEQUENCE [LARGE SCALE GENOMIC DNA]</scope>
    <source>
        <strain evidence="3 4">W-5T</strain>
    </source>
</reference>
<dbReference type="SUPFAM" id="SSF48452">
    <property type="entry name" value="TPR-like"/>
    <property type="match status" value="1"/>
</dbReference>